<evidence type="ECO:0000256" key="4">
    <source>
        <dbReference type="ARBA" id="ARBA00022174"/>
    </source>
</evidence>
<comment type="similarity">
    <text evidence="3">Belongs to the CFAP300 family.</text>
</comment>
<dbReference type="InterPro" id="IPR029416">
    <property type="entry name" value="CFAP300"/>
</dbReference>
<evidence type="ECO:0000256" key="6">
    <source>
        <dbReference type="ARBA" id="ARBA00023212"/>
    </source>
</evidence>
<dbReference type="EMBL" id="HAEF01021905">
    <property type="protein sequence ID" value="SBR63064.1"/>
    <property type="molecule type" value="Transcribed_RNA"/>
</dbReference>
<gene>
    <name evidence="8" type="primary">C21H11ORF70</name>
</gene>
<keyword evidence="5" id="KW-0963">Cytoplasm</keyword>
<evidence type="ECO:0000313" key="8">
    <source>
        <dbReference type="EMBL" id="SBR63064.1"/>
    </source>
</evidence>
<organism evidence="8">
    <name type="scientific">Nothobranchius pienaari</name>
    <dbReference type="NCBI Taxonomy" id="704102"/>
    <lineage>
        <taxon>Eukaryota</taxon>
        <taxon>Metazoa</taxon>
        <taxon>Chordata</taxon>
        <taxon>Craniata</taxon>
        <taxon>Vertebrata</taxon>
        <taxon>Euteleostomi</taxon>
        <taxon>Actinopterygii</taxon>
        <taxon>Neopterygii</taxon>
        <taxon>Teleostei</taxon>
        <taxon>Neoteleostei</taxon>
        <taxon>Acanthomorphata</taxon>
        <taxon>Ovalentaria</taxon>
        <taxon>Atherinomorphae</taxon>
        <taxon>Cyprinodontiformes</taxon>
        <taxon>Nothobranchiidae</taxon>
        <taxon>Nothobranchius</taxon>
    </lineage>
</organism>
<dbReference type="PANTHER" id="PTHR31078:SF1">
    <property type="entry name" value="CILIA- AND FLAGELLA-ASSOCIATED PROTEIN 300"/>
    <property type="match status" value="1"/>
</dbReference>
<dbReference type="AlphaFoldDB" id="A0A1A8N2R6"/>
<evidence type="ECO:0000256" key="5">
    <source>
        <dbReference type="ARBA" id="ARBA00022490"/>
    </source>
</evidence>
<dbReference type="GO" id="GO:0005930">
    <property type="term" value="C:axoneme"/>
    <property type="evidence" value="ECO:0007669"/>
    <property type="project" value="UniProtKB-SubCell"/>
</dbReference>
<reference evidence="8" key="2">
    <citation type="submission" date="2016-06" db="EMBL/GenBank/DDBJ databases">
        <title>The genome of a short-lived fish provides insights into sex chromosome evolution and the genetic control of aging.</title>
        <authorList>
            <person name="Reichwald K."/>
            <person name="Felder M."/>
            <person name="Petzold A."/>
            <person name="Koch P."/>
            <person name="Groth M."/>
            <person name="Platzer M."/>
        </authorList>
    </citation>
    <scope>NUCLEOTIDE SEQUENCE</scope>
    <source>
        <tissue evidence="8">Brain</tissue>
    </source>
</reference>
<keyword evidence="7" id="KW-0966">Cell projection</keyword>
<comment type="function">
    <text evidence="1">Cilium- and flagellum-specific protein that plays a role in axonemal structure organization and motility. May play a role in outer and inner dynein arm assembly.</text>
</comment>
<name>A0A1A8N2R6_9TELE</name>
<evidence type="ECO:0000256" key="2">
    <source>
        <dbReference type="ARBA" id="ARBA00004430"/>
    </source>
</evidence>
<reference evidence="8" key="1">
    <citation type="submission" date="2016-05" db="EMBL/GenBank/DDBJ databases">
        <authorList>
            <person name="Lavstsen T."/>
            <person name="Jespersen J.S."/>
        </authorList>
    </citation>
    <scope>NUCLEOTIDE SEQUENCE</scope>
    <source>
        <tissue evidence="8">Brain</tissue>
    </source>
</reference>
<keyword evidence="6" id="KW-0206">Cytoskeleton</keyword>
<evidence type="ECO:0000256" key="3">
    <source>
        <dbReference type="ARBA" id="ARBA00009205"/>
    </source>
</evidence>
<evidence type="ECO:0000256" key="1">
    <source>
        <dbReference type="ARBA" id="ARBA00002404"/>
    </source>
</evidence>
<protein>
    <recommendedName>
        <fullName evidence="4">Cilia- and flagella-associated protein 300</fullName>
    </recommendedName>
</protein>
<dbReference type="Pfam" id="PF14926">
    <property type="entry name" value="CFAP300"/>
    <property type="match status" value="1"/>
</dbReference>
<dbReference type="PANTHER" id="PTHR31078">
    <property type="entry name" value="CILIA- AND FLAGELLA-ASSOCIATED PROTEIN 300"/>
    <property type="match status" value="1"/>
</dbReference>
<comment type="subcellular location">
    <subcellularLocation>
        <location evidence="2">Cytoplasm</location>
        <location evidence="2">Cytoskeleton</location>
        <location evidence="2">Cilium axoneme</location>
    </subcellularLocation>
</comment>
<evidence type="ECO:0000256" key="7">
    <source>
        <dbReference type="ARBA" id="ARBA00023273"/>
    </source>
</evidence>
<sequence>MAAEGDEFTFARTFSFSPLPTKKFSFLQDKNTSALLMKWSMLGRISAHSYSFDNNFCPHSSERFALSFFRDPEVISSLRNMESRIPVPFDKPVVSVSVEHVPCTKTSMELFDPIYSCGVLRPSGDVVKCFSDVYTDCDELQLMLQDEESKHYHAVERKERREFLFRIFKHLRLGGELCQYEDHIDPYISTTKQIYKDLISVRKDADTKRICVVSTVLKVSAYDGSGRCFPGTPEQEQTFAYMIVDPFKRHVNLFSHFYGVGNFSL</sequence>
<proteinExistence type="inferred from homology"/>
<accession>A0A1A8N2R6</accession>